<dbReference type="Proteomes" id="UP000295515">
    <property type="component" value="Unassembled WGS sequence"/>
</dbReference>
<dbReference type="GeneID" id="98914496"/>
<sequence length="176" mass="20472">MHDAKLVFPDYCHQQAMETFVKELRNHDHEGLNGVGFYESYENDFVSWIQKEKQMHLGIHMDEGLVPGTTFLYMLDDEIVGSINIRHCLNDYLKNIGGHIGYSIAPKYRRQGFATKMLQEALKFCKQWEIWPVLVTCDEDNMASKKTIEKCGGIFENKYSHEGNVTLRYWIGGEEK</sequence>
<dbReference type="EMBL" id="SMCQ01000003">
    <property type="protein sequence ID" value="TCW01555.1"/>
    <property type="molecule type" value="Genomic_DNA"/>
</dbReference>
<accession>A0A4R3Z7B5</accession>
<dbReference type="AlphaFoldDB" id="A0A4R3Z7B5"/>
<dbReference type="GO" id="GO:0016747">
    <property type="term" value="F:acyltransferase activity, transferring groups other than amino-acyl groups"/>
    <property type="evidence" value="ECO:0007669"/>
    <property type="project" value="InterPro"/>
</dbReference>
<organism evidence="2 3">
    <name type="scientific">Longibaculum muris</name>
    <dbReference type="NCBI Taxonomy" id="1796628"/>
    <lineage>
        <taxon>Bacteria</taxon>
        <taxon>Bacillati</taxon>
        <taxon>Bacillota</taxon>
        <taxon>Erysipelotrichia</taxon>
        <taxon>Erysipelotrichales</taxon>
        <taxon>Coprobacillaceae</taxon>
        <taxon>Longibaculum</taxon>
    </lineage>
</organism>
<dbReference type="PROSITE" id="PS51186">
    <property type="entry name" value="GNAT"/>
    <property type="match status" value="1"/>
</dbReference>
<evidence type="ECO:0000313" key="3">
    <source>
        <dbReference type="Proteomes" id="UP000295515"/>
    </source>
</evidence>
<dbReference type="InterPro" id="IPR000182">
    <property type="entry name" value="GNAT_dom"/>
</dbReference>
<dbReference type="Gene3D" id="3.40.630.30">
    <property type="match status" value="1"/>
</dbReference>
<name>A0A4R3Z7B5_9FIRM</name>
<evidence type="ECO:0000313" key="2">
    <source>
        <dbReference type="EMBL" id="TCW01555.1"/>
    </source>
</evidence>
<keyword evidence="3" id="KW-1185">Reference proteome</keyword>
<dbReference type="Pfam" id="PF00583">
    <property type="entry name" value="Acetyltransf_1"/>
    <property type="match status" value="1"/>
</dbReference>
<dbReference type="CDD" id="cd04301">
    <property type="entry name" value="NAT_SF"/>
    <property type="match status" value="1"/>
</dbReference>
<feature type="domain" description="N-acetyltransferase" evidence="1">
    <location>
        <begin position="35"/>
        <end position="172"/>
    </location>
</feature>
<protein>
    <submittedName>
        <fullName evidence="2">Putative acetyltransferase</fullName>
    </submittedName>
</protein>
<dbReference type="RefSeq" id="WP_066449313.1">
    <property type="nucleotide sequence ID" value="NZ_CAUWFI010000004.1"/>
</dbReference>
<reference evidence="2 3" key="1">
    <citation type="submission" date="2019-03" db="EMBL/GenBank/DDBJ databases">
        <title>Genomic Encyclopedia of Type Strains, Phase IV (KMG-IV): sequencing the most valuable type-strain genomes for metagenomic binning, comparative biology and taxonomic classification.</title>
        <authorList>
            <person name="Goeker M."/>
        </authorList>
    </citation>
    <scope>NUCLEOTIDE SEQUENCE [LARGE SCALE GENOMIC DNA]</scope>
    <source>
        <strain evidence="2 3">DSM 29487</strain>
    </source>
</reference>
<gene>
    <name evidence="2" type="ORF">EDD60_1035</name>
</gene>
<comment type="caution">
    <text evidence="2">The sequence shown here is derived from an EMBL/GenBank/DDBJ whole genome shotgun (WGS) entry which is preliminary data.</text>
</comment>
<dbReference type="PANTHER" id="PTHR39173:SF1">
    <property type="entry name" value="ACETYLTRANSFERASE"/>
    <property type="match status" value="1"/>
</dbReference>
<keyword evidence="2" id="KW-0808">Transferase</keyword>
<dbReference type="PANTHER" id="PTHR39173">
    <property type="entry name" value="ACETYLTRANSFERASE"/>
    <property type="match status" value="1"/>
</dbReference>
<dbReference type="SUPFAM" id="SSF55729">
    <property type="entry name" value="Acyl-CoA N-acyltransferases (Nat)"/>
    <property type="match status" value="1"/>
</dbReference>
<evidence type="ECO:0000259" key="1">
    <source>
        <dbReference type="PROSITE" id="PS51186"/>
    </source>
</evidence>
<dbReference type="InterPro" id="IPR016181">
    <property type="entry name" value="Acyl_CoA_acyltransferase"/>
</dbReference>
<proteinExistence type="predicted"/>